<dbReference type="PANTHER" id="PTHR43401">
    <property type="entry name" value="L-THREONINE 3-DEHYDROGENASE"/>
    <property type="match status" value="1"/>
</dbReference>
<keyword evidence="2" id="KW-0560">Oxidoreductase</keyword>
<dbReference type="Gene3D" id="3.90.180.10">
    <property type="entry name" value="Medium-chain alcohol dehydrogenases, catalytic domain"/>
    <property type="match status" value="1"/>
</dbReference>
<evidence type="ECO:0000256" key="1">
    <source>
        <dbReference type="ARBA" id="ARBA00001947"/>
    </source>
</evidence>
<dbReference type="InterPro" id="IPR013149">
    <property type="entry name" value="ADH-like_C"/>
</dbReference>
<sequence length="178" mass="18447">VHGCGGAGISAVVIAAAAGARVVAVDLSERALRLASELGAEHTVDAGGSHDAVEEVRELTGGGAHVSLDCVGDPDSCAASVSVLRTRGTHVQLGLMPPQQGPPPVPMHLVIARELRLLGSHGLQAHEYPEMMRLLTGSRIDLDRLVGRRIGLDEVPEELVAMNEPASRQPGITVAEIG</sequence>
<name>A0A2T0GRB5_ACTMO</name>
<dbReference type="AlphaFoldDB" id="A0A2T0GRB5"/>
<feature type="non-terminal residue" evidence="4">
    <location>
        <position position="1"/>
    </location>
</feature>
<dbReference type="EMBL" id="PVSR01000074">
    <property type="protein sequence ID" value="PRW61650.1"/>
    <property type="molecule type" value="Genomic_DNA"/>
</dbReference>
<evidence type="ECO:0000256" key="2">
    <source>
        <dbReference type="ARBA" id="ARBA00023002"/>
    </source>
</evidence>
<keyword evidence="5" id="KW-1185">Reference proteome</keyword>
<dbReference type="Gene3D" id="3.40.50.720">
    <property type="entry name" value="NAD(P)-binding Rossmann-like Domain"/>
    <property type="match status" value="1"/>
</dbReference>
<gene>
    <name evidence="4" type="ORF">CEP50_19620</name>
</gene>
<dbReference type="PANTHER" id="PTHR43401:SF5">
    <property type="entry name" value="ALCOHOL DEHYDROGENASE-RELATED"/>
    <property type="match status" value="1"/>
</dbReference>
<dbReference type="GO" id="GO:0016491">
    <property type="term" value="F:oxidoreductase activity"/>
    <property type="evidence" value="ECO:0007669"/>
    <property type="project" value="UniProtKB-KW"/>
</dbReference>
<protein>
    <submittedName>
        <fullName evidence="4">Alcohol dehydrogenase</fullName>
    </submittedName>
</protein>
<feature type="domain" description="Alcohol dehydrogenase-like C-terminal" evidence="3">
    <location>
        <begin position="8"/>
        <end position="135"/>
    </location>
</feature>
<dbReference type="InParanoid" id="A0A2T0GRB5"/>
<evidence type="ECO:0000259" key="3">
    <source>
        <dbReference type="Pfam" id="PF00107"/>
    </source>
</evidence>
<dbReference type="RefSeq" id="WP_146134872.1">
    <property type="nucleotide sequence ID" value="NZ_PVSR01000074.1"/>
</dbReference>
<dbReference type="InterPro" id="IPR036291">
    <property type="entry name" value="NAD(P)-bd_dom_sf"/>
</dbReference>
<comment type="cofactor">
    <cofactor evidence="1">
        <name>Zn(2+)</name>
        <dbReference type="ChEBI" id="CHEBI:29105"/>
    </cofactor>
</comment>
<evidence type="ECO:0000313" key="4">
    <source>
        <dbReference type="EMBL" id="PRW61650.1"/>
    </source>
</evidence>
<organism evidence="4 5">
    <name type="scientific">Actinopolyspora mortivallis</name>
    <dbReference type="NCBI Taxonomy" id="33906"/>
    <lineage>
        <taxon>Bacteria</taxon>
        <taxon>Bacillati</taxon>
        <taxon>Actinomycetota</taxon>
        <taxon>Actinomycetes</taxon>
        <taxon>Actinopolysporales</taxon>
        <taxon>Actinopolysporaceae</taxon>
        <taxon>Actinopolyspora</taxon>
    </lineage>
</organism>
<accession>A0A2T0GRB5</accession>
<proteinExistence type="predicted"/>
<evidence type="ECO:0000313" key="5">
    <source>
        <dbReference type="Proteomes" id="UP000239352"/>
    </source>
</evidence>
<dbReference type="InterPro" id="IPR050129">
    <property type="entry name" value="Zn_alcohol_dh"/>
</dbReference>
<dbReference type="SUPFAM" id="SSF51735">
    <property type="entry name" value="NAD(P)-binding Rossmann-fold domains"/>
    <property type="match status" value="1"/>
</dbReference>
<comment type="caution">
    <text evidence="4">The sequence shown here is derived from an EMBL/GenBank/DDBJ whole genome shotgun (WGS) entry which is preliminary data.</text>
</comment>
<reference evidence="4 5" key="1">
    <citation type="submission" date="2018-03" db="EMBL/GenBank/DDBJ databases">
        <title>Actinopolyspora mortivallis from Sahara, screening for active biomolecules.</title>
        <authorList>
            <person name="Selama O."/>
            <person name="Wellington E.M.H."/>
            <person name="Hacene H."/>
        </authorList>
    </citation>
    <scope>NUCLEOTIDE SEQUENCE [LARGE SCALE GENOMIC DNA]</scope>
    <source>
        <strain evidence="4 5">M5A</strain>
    </source>
</reference>
<dbReference type="Proteomes" id="UP000239352">
    <property type="component" value="Unassembled WGS sequence"/>
</dbReference>
<dbReference type="Pfam" id="PF00107">
    <property type="entry name" value="ADH_zinc_N"/>
    <property type="match status" value="1"/>
</dbReference>